<dbReference type="PROSITE" id="PS00135">
    <property type="entry name" value="TRYPSIN_SER"/>
    <property type="match status" value="1"/>
</dbReference>
<evidence type="ECO:0000256" key="8">
    <source>
        <dbReference type="RuleBase" id="RU363034"/>
    </source>
</evidence>
<dbReference type="InterPro" id="IPR009003">
    <property type="entry name" value="Peptidase_S1_PA"/>
</dbReference>
<accession>A0A5E4AZJ8</accession>
<gene>
    <name evidence="10" type="ORF">MONAX_5E030287</name>
</gene>
<dbReference type="PANTHER" id="PTHR24253">
    <property type="entry name" value="TRANSMEMBRANE PROTEASE SERINE"/>
    <property type="match status" value="1"/>
</dbReference>
<dbReference type="InterPro" id="IPR001314">
    <property type="entry name" value="Peptidase_S1A"/>
</dbReference>
<dbReference type="PROSITE" id="PS50240">
    <property type="entry name" value="TRYPSIN_DOM"/>
    <property type="match status" value="1"/>
</dbReference>
<dbReference type="Pfam" id="PF00089">
    <property type="entry name" value="Trypsin"/>
    <property type="match status" value="2"/>
</dbReference>
<dbReference type="Proteomes" id="UP000335636">
    <property type="component" value="Unassembled WGS sequence"/>
</dbReference>
<dbReference type="GO" id="GO:0006508">
    <property type="term" value="P:proteolysis"/>
    <property type="evidence" value="ECO:0007669"/>
    <property type="project" value="UniProtKB-KW"/>
</dbReference>
<dbReference type="PANTHER" id="PTHR24253:SF144">
    <property type="entry name" value="CHYMOTRYPSIN-LIKE PROTEASE CTRL-1-RELATED"/>
    <property type="match status" value="1"/>
</dbReference>
<evidence type="ECO:0000259" key="9">
    <source>
        <dbReference type="PROSITE" id="PS50240"/>
    </source>
</evidence>
<dbReference type="InterPro" id="IPR018114">
    <property type="entry name" value="TRYPSIN_HIS"/>
</dbReference>
<dbReference type="SMART" id="SM00020">
    <property type="entry name" value="Tryp_SPc"/>
    <property type="match status" value="1"/>
</dbReference>
<dbReference type="InterPro" id="IPR043504">
    <property type="entry name" value="Peptidase_S1_PA_chymotrypsin"/>
</dbReference>
<evidence type="ECO:0000256" key="4">
    <source>
        <dbReference type="ARBA" id="ARBA00022825"/>
    </source>
</evidence>
<evidence type="ECO:0000256" key="5">
    <source>
        <dbReference type="ARBA" id="ARBA00023157"/>
    </source>
</evidence>
<protein>
    <recommendedName>
        <fullName evidence="9">Peptidase S1 domain-containing protein</fullName>
    </recommendedName>
</protein>
<sequence length="364" mass="39726">MSPGSGDMCTACSGPSWGSWPVCARLPDLHLLLLAPVSQNDLVGIVGGHSAPQGRWPWQISLRVYSYRWAAWVHICGGSLIHPQWVLTAAHCIGRKDADPSAYRVQAGNVFLYGDTKLLHVNRVIVHPDYVNAFLGSDVALLRLAKPAVCSANIKPVRLSSLSDSVTPRDQCWVTGWGAISMFASEGIQGMAEEPRALPPRLPPTAVSMGASAPAQGKPEPRAQCSERGNACRVPVWSARVQVDRVPVSCVSTQCSLPPPFRLQQVEVQVVENAVCEQQYHNASRHRHRDRRIILDDMLCAGSEGRSACYGDSGGPLVCKVTGSWRLVGVVSWGIGCALRDIPGVYARVQSFMPWIQQQMRRYT</sequence>
<dbReference type="PROSITE" id="PS00134">
    <property type="entry name" value="TRYPSIN_HIS"/>
    <property type="match status" value="1"/>
</dbReference>
<dbReference type="AlphaFoldDB" id="A0A5E4AZJ8"/>
<comment type="similarity">
    <text evidence="7">Belongs to the peptidase S1 family. CLIP subfamily.</text>
</comment>
<proteinExistence type="inferred from homology"/>
<evidence type="ECO:0000313" key="11">
    <source>
        <dbReference type="Proteomes" id="UP000335636"/>
    </source>
</evidence>
<keyword evidence="5" id="KW-1015">Disulfide bond</keyword>
<keyword evidence="1 8" id="KW-0645">Protease</keyword>
<dbReference type="InterPro" id="IPR033116">
    <property type="entry name" value="TRYPSIN_SER"/>
</dbReference>
<keyword evidence="6" id="KW-0325">Glycoprotein</keyword>
<comment type="caution">
    <text evidence="10">The sequence shown here is derived from an EMBL/GenBank/DDBJ whole genome shotgun (WGS) entry which is preliminary data.</text>
</comment>
<keyword evidence="2" id="KW-0732">Signal</keyword>
<dbReference type="SUPFAM" id="SSF50494">
    <property type="entry name" value="Trypsin-like serine proteases"/>
    <property type="match status" value="1"/>
</dbReference>
<dbReference type="CDD" id="cd00190">
    <property type="entry name" value="Tryp_SPc"/>
    <property type="match status" value="1"/>
</dbReference>
<evidence type="ECO:0000256" key="3">
    <source>
        <dbReference type="ARBA" id="ARBA00022801"/>
    </source>
</evidence>
<keyword evidence="4 8" id="KW-0720">Serine protease</keyword>
<name>A0A5E4AZJ8_MARMO</name>
<organism evidence="10 11">
    <name type="scientific">Marmota monax</name>
    <name type="common">Woodchuck</name>
    <dbReference type="NCBI Taxonomy" id="9995"/>
    <lineage>
        <taxon>Eukaryota</taxon>
        <taxon>Metazoa</taxon>
        <taxon>Chordata</taxon>
        <taxon>Craniata</taxon>
        <taxon>Vertebrata</taxon>
        <taxon>Euteleostomi</taxon>
        <taxon>Mammalia</taxon>
        <taxon>Eutheria</taxon>
        <taxon>Euarchontoglires</taxon>
        <taxon>Glires</taxon>
        <taxon>Rodentia</taxon>
        <taxon>Sciuromorpha</taxon>
        <taxon>Sciuridae</taxon>
        <taxon>Xerinae</taxon>
        <taxon>Marmotini</taxon>
        <taxon>Marmota</taxon>
    </lineage>
</organism>
<evidence type="ECO:0000256" key="2">
    <source>
        <dbReference type="ARBA" id="ARBA00022729"/>
    </source>
</evidence>
<evidence type="ECO:0000256" key="7">
    <source>
        <dbReference type="ARBA" id="ARBA00024195"/>
    </source>
</evidence>
<keyword evidence="3 8" id="KW-0378">Hydrolase</keyword>
<reference evidence="10" key="1">
    <citation type="submission" date="2019-04" db="EMBL/GenBank/DDBJ databases">
        <authorList>
            <person name="Alioto T."/>
            <person name="Alioto T."/>
        </authorList>
    </citation>
    <scope>NUCLEOTIDE SEQUENCE [LARGE SCALE GENOMIC DNA]</scope>
</reference>
<evidence type="ECO:0000313" key="10">
    <source>
        <dbReference type="EMBL" id="VTJ61832.1"/>
    </source>
</evidence>
<dbReference type="EMBL" id="CABDUW010000183">
    <property type="protein sequence ID" value="VTJ61832.1"/>
    <property type="molecule type" value="Genomic_DNA"/>
</dbReference>
<dbReference type="Gene3D" id="2.40.10.10">
    <property type="entry name" value="Trypsin-like serine proteases"/>
    <property type="match status" value="3"/>
</dbReference>
<dbReference type="GO" id="GO:0004252">
    <property type="term" value="F:serine-type endopeptidase activity"/>
    <property type="evidence" value="ECO:0007669"/>
    <property type="project" value="InterPro"/>
</dbReference>
<evidence type="ECO:0000256" key="6">
    <source>
        <dbReference type="ARBA" id="ARBA00023180"/>
    </source>
</evidence>
<keyword evidence="11" id="KW-1185">Reference proteome</keyword>
<dbReference type="FunFam" id="2.40.10.10:FF:000004">
    <property type="entry name" value="Tryptase gamma 1"/>
    <property type="match status" value="1"/>
</dbReference>
<evidence type="ECO:0000256" key="1">
    <source>
        <dbReference type="ARBA" id="ARBA00022670"/>
    </source>
</evidence>
<dbReference type="PRINTS" id="PR00722">
    <property type="entry name" value="CHYMOTRYPSIN"/>
</dbReference>
<feature type="domain" description="Peptidase S1" evidence="9">
    <location>
        <begin position="45"/>
        <end position="361"/>
    </location>
</feature>
<dbReference type="FunFam" id="2.40.10.10:FF:000002">
    <property type="entry name" value="Transmembrane protease serine"/>
    <property type="match status" value="1"/>
</dbReference>
<dbReference type="InterPro" id="IPR001254">
    <property type="entry name" value="Trypsin_dom"/>
</dbReference>